<organism evidence="1 2">
    <name type="scientific">Vermiconidia calcicola</name>
    <dbReference type="NCBI Taxonomy" id="1690605"/>
    <lineage>
        <taxon>Eukaryota</taxon>
        <taxon>Fungi</taxon>
        <taxon>Dikarya</taxon>
        <taxon>Ascomycota</taxon>
        <taxon>Pezizomycotina</taxon>
        <taxon>Dothideomycetes</taxon>
        <taxon>Dothideomycetidae</taxon>
        <taxon>Mycosphaerellales</taxon>
        <taxon>Extremaceae</taxon>
        <taxon>Vermiconidia</taxon>
    </lineage>
</organism>
<reference evidence="1" key="1">
    <citation type="submission" date="2023-07" db="EMBL/GenBank/DDBJ databases">
        <title>Black Yeasts Isolated from many extreme environments.</title>
        <authorList>
            <person name="Coleine C."/>
            <person name="Stajich J.E."/>
            <person name="Selbmann L."/>
        </authorList>
    </citation>
    <scope>NUCLEOTIDE SEQUENCE</scope>
    <source>
        <strain evidence="1">CCFEE 5714</strain>
    </source>
</reference>
<name>A0ACC3MR81_9PEZI</name>
<comment type="caution">
    <text evidence="1">The sequence shown here is derived from an EMBL/GenBank/DDBJ whole genome shotgun (WGS) entry which is preliminary data.</text>
</comment>
<sequence>MAIGRDKHQSGFGSAVVAKENHLGIEASSTTSETDSEAQIAKIKAVQRKVDIKLLAWYCFVYLIMRIHVTNITNTAIMNEETGDDIKTQLGGLSSNQWAWVISIFFYPYAAFEPASTLLLKRFKPNLWMSRIMLTWGILSMCQAAAQNYAGILAARFFLGLAEAGFYPGVLYHLSFWYPADNMALRIAFFYACGQFSGTISGLLAYGLSFMNGVAGLAGWRWLFILEGIPILLCAFYTFFYLPNFPDERARFLTTEEKNVIVDSLPKTQPKAGAKTWNKDQVKALFTDPTFPTFTMIWVCHAIGGWGVSTVLPTVIYELGLTDTAKAQLMTMPAYIFGCSCLVLIGWAIRRKKVTPWLAAIGLECIACICYILLITVHVPVARYIFVTLALSCSISIYPIIWPERIRAAHGTTAAGLAIGMTNAAAQLNGIVGPQIYQPRFGPEYKVSFSCSIGLLCGAIIAISTTWFLVAKKDRQRREEVVVMDGRGNEEVVDVENIKK</sequence>
<accession>A0ACC3MR81</accession>
<evidence type="ECO:0000313" key="2">
    <source>
        <dbReference type="Proteomes" id="UP001281147"/>
    </source>
</evidence>
<proteinExistence type="predicted"/>
<dbReference type="EMBL" id="JAUTXU010000168">
    <property type="protein sequence ID" value="KAK3701817.1"/>
    <property type="molecule type" value="Genomic_DNA"/>
</dbReference>
<evidence type="ECO:0000313" key="1">
    <source>
        <dbReference type="EMBL" id="KAK3701817.1"/>
    </source>
</evidence>
<protein>
    <submittedName>
        <fullName evidence="1">Uncharacterized protein</fullName>
    </submittedName>
</protein>
<dbReference type="Proteomes" id="UP001281147">
    <property type="component" value="Unassembled WGS sequence"/>
</dbReference>
<keyword evidence="2" id="KW-1185">Reference proteome</keyword>
<gene>
    <name evidence="1" type="ORF">LTR37_015239</name>
</gene>